<reference evidence="1 2" key="1">
    <citation type="submission" date="2024-04" db="EMBL/GenBank/DDBJ databases">
        <title>Human intestinal bacterial collection.</title>
        <authorList>
            <person name="Pauvert C."/>
            <person name="Hitch T.C.A."/>
            <person name="Clavel T."/>
        </authorList>
    </citation>
    <scope>NUCLEOTIDE SEQUENCE [LARGE SCALE GENOMIC DNA]</scope>
    <source>
        <strain evidence="1 2">CLA-AA-H249</strain>
    </source>
</reference>
<organism evidence="1 2">
    <name type="scientific">Anaerostipes amylophilus</name>
    <dbReference type="NCBI Taxonomy" id="2981779"/>
    <lineage>
        <taxon>Bacteria</taxon>
        <taxon>Bacillati</taxon>
        <taxon>Bacillota</taxon>
        <taxon>Clostridia</taxon>
        <taxon>Lachnospirales</taxon>
        <taxon>Lachnospiraceae</taxon>
        <taxon>Anaerostipes</taxon>
    </lineage>
</organism>
<accession>A0ABV1IWN4</accession>
<gene>
    <name evidence="1" type="ORF">AAAU51_10645</name>
</gene>
<dbReference type="InterPro" id="IPR043743">
    <property type="entry name" value="DUF5688"/>
</dbReference>
<dbReference type="Proteomes" id="UP001482154">
    <property type="component" value="Unassembled WGS sequence"/>
</dbReference>
<dbReference type="Pfam" id="PF18941">
    <property type="entry name" value="DUF5688"/>
    <property type="match status" value="1"/>
</dbReference>
<evidence type="ECO:0000313" key="2">
    <source>
        <dbReference type="Proteomes" id="UP001482154"/>
    </source>
</evidence>
<protein>
    <submittedName>
        <fullName evidence="1">DUF5688 family protein</fullName>
    </submittedName>
</protein>
<keyword evidence="2" id="KW-1185">Reference proteome</keyword>
<name>A0ABV1IWN4_9FIRM</name>
<proteinExistence type="predicted"/>
<evidence type="ECO:0000313" key="1">
    <source>
        <dbReference type="EMBL" id="MEQ2711625.1"/>
    </source>
</evidence>
<comment type="caution">
    <text evidence="1">The sequence shown here is derived from an EMBL/GenBank/DDBJ whole genome shotgun (WGS) entry which is preliminary data.</text>
</comment>
<dbReference type="RefSeq" id="WP_253030305.1">
    <property type="nucleotide sequence ID" value="NZ_JBBNIN010000016.1"/>
</dbReference>
<sequence>MLSEKEFYLYVEKNILKYLPEMEDQKVMVQRVKKNNQVSMMGLSIGEQKNYLLPVLYLEPFYRNHLRGQTIEETMREIASVYQGHQVGFYLDEDKVSDYEYIKKNLFYRIINYEKNKELLKYTPHERFLDLAVTYRWAAYRNHDGMASALVRNKELLMWGISKDQMMKDARENTEKIFPPVMRKIQSVLPIHIIEEEIPLFVMSNGDYMNGASVILYKDVLRDFAKYMEHDLYILPSSIHEVIILLDNEYAKAPEELARMVRETNRIVVDREEILSDHVYYYDREKDEIRIAK</sequence>
<dbReference type="EMBL" id="JBBNIN010000016">
    <property type="protein sequence ID" value="MEQ2711625.1"/>
    <property type="molecule type" value="Genomic_DNA"/>
</dbReference>